<keyword evidence="8" id="KW-1185">Reference proteome</keyword>
<sequence length="207" mass="23000">MNVNRLLMICLLATAPLLTNAEIAPAERKAALEEAKLLLLPRSRPMPLVALTDFNGAHFDTARLQGKWTLLFFGFTFCPDVCPTALSDMRRLFAELPAETRDRSQLIFVTADPQRDTPERLKTYLNYFDPTFIGLTGPMPELQSLSKATGLPFVPPDTRQEGYSVTHSGNMALIGPDGELHGLIRAPFELEALGRWLTRLVESDSAQ</sequence>
<evidence type="ECO:0000313" key="8">
    <source>
        <dbReference type="Proteomes" id="UP000635983"/>
    </source>
</evidence>
<dbReference type="InterPro" id="IPR036249">
    <property type="entry name" value="Thioredoxin-like_sf"/>
</dbReference>
<evidence type="ECO:0000256" key="2">
    <source>
        <dbReference type="ARBA" id="ARBA00023008"/>
    </source>
</evidence>
<dbReference type="RefSeq" id="WP_188985267.1">
    <property type="nucleotide sequence ID" value="NZ_BMPO01000009.1"/>
</dbReference>
<feature type="binding site" evidence="3">
    <location>
        <position position="78"/>
    </location>
    <ligand>
        <name>Cu cation</name>
        <dbReference type="ChEBI" id="CHEBI:23378"/>
    </ligand>
</feature>
<gene>
    <name evidence="7" type="ORF">GCM10009304_36400</name>
</gene>
<dbReference type="InterPro" id="IPR003782">
    <property type="entry name" value="SCO1/SenC"/>
</dbReference>
<dbReference type="PANTHER" id="PTHR12151">
    <property type="entry name" value="ELECTRON TRANSPORT PROTIN SCO1/SENC FAMILY MEMBER"/>
    <property type="match status" value="1"/>
</dbReference>
<dbReference type="Pfam" id="PF02630">
    <property type="entry name" value="SCO1-SenC"/>
    <property type="match status" value="1"/>
</dbReference>
<feature type="binding site" evidence="3">
    <location>
        <position position="167"/>
    </location>
    <ligand>
        <name>Cu cation</name>
        <dbReference type="ChEBI" id="CHEBI:23378"/>
    </ligand>
</feature>
<keyword evidence="3" id="KW-0479">Metal-binding</keyword>
<feature type="chain" id="PRO_5037932260" evidence="5">
    <location>
        <begin position="22"/>
        <end position="207"/>
    </location>
</feature>
<keyword evidence="2 3" id="KW-0186">Copper</keyword>
<keyword evidence="5" id="KW-0732">Signal</keyword>
<feature type="domain" description="Thioredoxin" evidence="6">
    <location>
        <begin position="40"/>
        <end position="202"/>
    </location>
</feature>
<name>A0A917Q3H5_9PSED</name>
<evidence type="ECO:0000256" key="3">
    <source>
        <dbReference type="PIRSR" id="PIRSR603782-1"/>
    </source>
</evidence>
<comment type="similarity">
    <text evidence="1">Belongs to the SCO1/2 family.</text>
</comment>
<evidence type="ECO:0000256" key="5">
    <source>
        <dbReference type="SAM" id="SignalP"/>
    </source>
</evidence>
<dbReference type="GO" id="GO:0046872">
    <property type="term" value="F:metal ion binding"/>
    <property type="evidence" value="ECO:0007669"/>
    <property type="project" value="UniProtKB-KW"/>
</dbReference>
<reference evidence="7" key="1">
    <citation type="journal article" date="2014" name="Int. J. Syst. Evol. Microbiol.">
        <title>Complete genome sequence of Corynebacterium casei LMG S-19264T (=DSM 44701T), isolated from a smear-ripened cheese.</title>
        <authorList>
            <consortium name="US DOE Joint Genome Institute (JGI-PGF)"/>
            <person name="Walter F."/>
            <person name="Albersmeier A."/>
            <person name="Kalinowski J."/>
            <person name="Ruckert C."/>
        </authorList>
    </citation>
    <scope>NUCLEOTIDE SEQUENCE</scope>
    <source>
        <strain evidence="7">JCM 30078</strain>
    </source>
</reference>
<proteinExistence type="inferred from homology"/>
<dbReference type="Proteomes" id="UP000635983">
    <property type="component" value="Unassembled WGS sequence"/>
</dbReference>
<dbReference type="PROSITE" id="PS51352">
    <property type="entry name" value="THIOREDOXIN_2"/>
    <property type="match status" value="1"/>
</dbReference>
<dbReference type="InterPro" id="IPR013766">
    <property type="entry name" value="Thioredoxin_domain"/>
</dbReference>
<evidence type="ECO:0000256" key="1">
    <source>
        <dbReference type="ARBA" id="ARBA00010996"/>
    </source>
</evidence>
<comment type="caution">
    <text evidence="7">The sequence shown here is derived from an EMBL/GenBank/DDBJ whole genome shotgun (WGS) entry which is preliminary data.</text>
</comment>
<feature type="binding site" evidence="3">
    <location>
        <position position="82"/>
    </location>
    <ligand>
        <name>Cu cation</name>
        <dbReference type="ChEBI" id="CHEBI:23378"/>
    </ligand>
</feature>
<evidence type="ECO:0000259" key="6">
    <source>
        <dbReference type="PROSITE" id="PS51352"/>
    </source>
</evidence>
<dbReference type="SUPFAM" id="SSF52833">
    <property type="entry name" value="Thioredoxin-like"/>
    <property type="match status" value="1"/>
</dbReference>
<feature type="signal peptide" evidence="5">
    <location>
        <begin position="1"/>
        <end position="21"/>
    </location>
</feature>
<protein>
    <submittedName>
        <fullName evidence="7">Copper-binding protein</fullName>
    </submittedName>
</protein>
<reference evidence="7" key="2">
    <citation type="submission" date="2020-09" db="EMBL/GenBank/DDBJ databases">
        <authorList>
            <person name="Sun Q."/>
            <person name="Ohkuma M."/>
        </authorList>
    </citation>
    <scope>NUCLEOTIDE SEQUENCE</scope>
    <source>
        <strain evidence="7">JCM 30078</strain>
    </source>
</reference>
<accession>A0A917Q3H5</accession>
<evidence type="ECO:0000256" key="4">
    <source>
        <dbReference type="PIRSR" id="PIRSR603782-2"/>
    </source>
</evidence>
<dbReference type="AlphaFoldDB" id="A0A917Q3H5"/>
<dbReference type="EMBL" id="BMPO01000009">
    <property type="protein sequence ID" value="GGK06900.1"/>
    <property type="molecule type" value="Genomic_DNA"/>
</dbReference>
<dbReference type="CDD" id="cd02968">
    <property type="entry name" value="SCO"/>
    <property type="match status" value="1"/>
</dbReference>
<dbReference type="Gene3D" id="3.40.30.10">
    <property type="entry name" value="Glutaredoxin"/>
    <property type="match status" value="1"/>
</dbReference>
<keyword evidence="4" id="KW-1015">Disulfide bond</keyword>
<evidence type="ECO:0000313" key="7">
    <source>
        <dbReference type="EMBL" id="GGK06900.1"/>
    </source>
</evidence>
<feature type="disulfide bond" description="Redox-active" evidence="4">
    <location>
        <begin position="78"/>
        <end position="82"/>
    </location>
</feature>
<organism evidence="7 8">
    <name type="scientific">Pseudomonas matsuisoli</name>
    <dbReference type="NCBI Taxonomy" id="1515666"/>
    <lineage>
        <taxon>Bacteria</taxon>
        <taxon>Pseudomonadati</taxon>
        <taxon>Pseudomonadota</taxon>
        <taxon>Gammaproteobacteria</taxon>
        <taxon>Pseudomonadales</taxon>
        <taxon>Pseudomonadaceae</taxon>
        <taxon>Pseudomonas</taxon>
    </lineage>
</organism>
<dbReference type="PANTHER" id="PTHR12151:SF25">
    <property type="entry name" value="LINALOOL DEHYDRATASE_ISOMERASE DOMAIN-CONTAINING PROTEIN"/>
    <property type="match status" value="1"/>
</dbReference>